<reference evidence="4 5" key="1">
    <citation type="submission" date="2018-03" db="EMBL/GenBank/DDBJ databases">
        <title>Aerobic endospore-forming bacteria genome sequencing and assembly.</title>
        <authorList>
            <person name="Cavalcante D.A."/>
            <person name="Driks A."/>
            <person name="Putonti C."/>
            <person name="De-Souza M.T."/>
        </authorList>
    </citation>
    <scope>NUCLEOTIDE SEQUENCE [LARGE SCALE GENOMIC DNA]</scope>
    <source>
        <strain evidence="4 5">SDF0037</strain>
    </source>
</reference>
<name>A0A544UB62_LYSSH</name>
<comment type="caution">
    <text evidence="4">The sequence shown here is derived from an EMBL/GenBank/DDBJ whole genome shotgun (WGS) entry which is preliminary data.</text>
</comment>
<dbReference type="Proteomes" id="UP000317944">
    <property type="component" value="Unassembled WGS sequence"/>
</dbReference>
<gene>
    <name evidence="4" type="ORF">C7Y47_17975</name>
</gene>
<feature type="binding site" evidence="3">
    <location>
        <position position="136"/>
    </location>
    <ligand>
        <name>a divalent metal cation</name>
        <dbReference type="ChEBI" id="CHEBI:60240"/>
    </ligand>
</feature>
<dbReference type="OrthoDB" id="9811413at2"/>
<evidence type="ECO:0000256" key="1">
    <source>
        <dbReference type="ARBA" id="ARBA00008635"/>
    </source>
</evidence>
<dbReference type="PANTHER" id="PTHR37302:SF1">
    <property type="entry name" value="PROTEIN DINB"/>
    <property type="match status" value="1"/>
</dbReference>
<sequence>MMKDTLELFRYHVWANKRVFEHLRKLPDDLYRKPLNSVFPTIGDALAHIYSVDNTWLSIMSHESPEDIYAAMTSSLEEVKDATLNSFEAYFAKIAARYEEFILNHQDDLEEISEYPLKFGELRANYKDLVRHVVNHGTYHRGNITAMLRQMGYSGVSTDYGFYLFELKR</sequence>
<dbReference type="AlphaFoldDB" id="A0A544UB62"/>
<evidence type="ECO:0000313" key="5">
    <source>
        <dbReference type="Proteomes" id="UP000317944"/>
    </source>
</evidence>
<proteinExistence type="inferred from homology"/>
<dbReference type="GO" id="GO:0046872">
    <property type="term" value="F:metal ion binding"/>
    <property type="evidence" value="ECO:0007669"/>
    <property type="project" value="UniProtKB-KW"/>
</dbReference>
<dbReference type="InterPro" id="IPR034660">
    <property type="entry name" value="DinB/YfiT-like"/>
</dbReference>
<keyword evidence="2 3" id="KW-0479">Metal-binding</keyword>
<evidence type="ECO:0000313" key="4">
    <source>
        <dbReference type="EMBL" id="TQR29513.1"/>
    </source>
</evidence>
<feature type="binding site" evidence="3">
    <location>
        <position position="140"/>
    </location>
    <ligand>
        <name>a divalent metal cation</name>
        <dbReference type="ChEBI" id="CHEBI:60240"/>
    </ligand>
</feature>
<dbReference type="InterPro" id="IPR007837">
    <property type="entry name" value="DinB"/>
</dbReference>
<dbReference type="PANTHER" id="PTHR37302">
    <property type="entry name" value="SLR1116 PROTEIN"/>
    <property type="match status" value="1"/>
</dbReference>
<protein>
    <submittedName>
        <fullName evidence="4">DUF664 domain-containing protein</fullName>
    </submittedName>
</protein>
<evidence type="ECO:0000256" key="2">
    <source>
        <dbReference type="ARBA" id="ARBA00022723"/>
    </source>
</evidence>
<feature type="binding site" evidence="3">
    <location>
        <position position="48"/>
    </location>
    <ligand>
        <name>a divalent metal cation</name>
        <dbReference type="ChEBI" id="CHEBI:60240"/>
    </ligand>
</feature>
<dbReference type="EMBL" id="SADV01000018">
    <property type="protein sequence ID" value="TQR29513.1"/>
    <property type="molecule type" value="Genomic_DNA"/>
</dbReference>
<dbReference type="Pfam" id="PF05163">
    <property type="entry name" value="DinB"/>
    <property type="match status" value="1"/>
</dbReference>
<organism evidence="4 5">
    <name type="scientific">Lysinibacillus sphaericus</name>
    <name type="common">Bacillus sphaericus</name>
    <dbReference type="NCBI Taxonomy" id="1421"/>
    <lineage>
        <taxon>Bacteria</taxon>
        <taxon>Bacillati</taxon>
        <taxon>Bacillota</taxon>
        <taxon>Bacilli</taxon>
        <taxon>Bacillales</taxon>
        <taxon>Bacillaceae</taxon>
        <taxon>Lysinibacillus</taxon>
    </lineage>
</organism>
<comment type="similarity">
    <text evidence="1">Belongs to the DinB family.</text>
</comment>
<accession>A0A544UB62</accession>
<dbReference type="Gene3D" id="1.20.120.450">
    <property type="entry name" value="dinb family like domain"/>
    <property type="match status" value="1"/>
</dbReference>
<evidence type="ECO:0000256" key="3">
    <source>
        <dbReference type="PIRSR" id="PIRSR607837-1"/>
    </source>
</evidence>
<dbReference type="SUPFAM" id="SSF109854">
    <property type="entry name" value="DinB/YfiT-like putative metalloenzymes"/>
    <property type="match status" value="1"/>
</dbReference>